<protein>
    <submittedName>
        <fullName evidence="2">Uncharacterized protein</fullName>
    </submittedName>
</protein>
<evidence type="ECO:0000313" key="3">
    <source>
        <dbReference type="Proteomes" id="UP000184488"/>
    </source>
</evidence>
<evidence type="ECO:0000313" key="2">
    <source>
        <dbReference type="EMBL" id="SHJ02936.1"/>
    </source>
</evidence>
<keyword evidence="1" id="KW-1133">Transmembrane helix</keyword>
<keyword evidence="1" id="KW-0472">Membrane</keyword>
<dbReference type="STRING" id="415425.SAMN05444363_2422"/>
<accession>A0A1M6FZ30</accession>
<dbReference type="OrthoDB" id="1438492at2"/>
<reference evidence="3" key="1">
    <citation type="submission" date="2016-11" db="EMBL/GenBank/DDBJ databases">
        <authorList>
            <person name="Varghese N."/>
            <person name="Submissions S."/>
        </authorList>
    </citation>
    <scope>NUCLEOTIDE SEQUENCE [LARGE SCALE GENOMIC DNA]</scope>
    <source>
        <strain evidence="3">DSM 18829</strain>
    </source>
</reference>
<keyword evidence="1" id="KW-0812">Transmembrane</keyword>
<dbReference type="AlphaFoldDB" id="A0A1M6FZ30"/>
<organism evidence="2 3">
    <name type="scientific">Flavobacterium terrae</name>
    <dbReference type="NCBI Taxonomy" id="415425"/>
    <lineage>
        <taxon>Bacteria</taxon>
        <taxon>Pseudomonadati</taxon>
        <taxon>Bacteroidota</taxon>
        <taxon>Flavobacteriia</taxon>
        <taxon>Flavobacteriales</taxon>
        <taxon>Flavobacteriaceae</taxon>
        <taxon>Flavobacterium</taxon>
    </lineage>
</organism>
<dbReference type="EMBL" id="FQZI01000004">
    <property type="protein sequence ID" value="SHJ02936.1"/>
    <property type="molecule type" value="Genomic_DNA"/>
</dbReference>
<dbReference type="Proteomes" id="UP000184488">
    <property type="component" value="Unassembled WGS sequence"/>
</dbReference>
<dbReference type="RefSeq" id="WP_073311752.1">
    <property type="nucleotide sequence ID" value="NZ_FQZI01000004.1"/>
</dbReference>
<keyword evidence="3" id="KW-1185">Reference proteome</keyword>
<feature type="transmembrane region" description="Helical" evidence="1">
    <location>
        <begin position="51"/>
        <end position="73"/>
    </location>
</feature>
<sequence>MTLVNYNILGYIIFLSIITFIIVVVGKICYRNGNIYVSELIPEHAELCHQINKTLLVGYYLVNIGYSSMTLIYWKDILTIQQLIETISVKTSIIAFILCFLHYSNIYILTNYIQKLIK</sequence>
<name>A0A1M6FZ30_9FLAO</name>
<proteinExistence type="predicted"/>
<feature type="transmembrane region" description="Helical" evidence="1">
    <location>
        <begin position="93"/>
        <end position="113"/>
    </location>
</feature>
<evidence type="ECO:0000256" key="1">
    <source>
        <dbReference type="SAM" id="Phobius"/>
    </source>
</evidence>
<gene>
    <name evidence="2" type="ORF">SAMN05444363_2422</name>
</gene>
<feature type="transmembrane region" description="Helical" evidence="1">
    <location>
        <begin position="6"/>
        <end position="30"/>
    </location>
</feature>